<evidence type="ECO:0000256" key="1">
    <source>
        <dbReference type="SAM" id="MobiDB-lite"/>
    </source>
</evidence>
<evidence type="ECO:0000256" key="2">
    <source>
        <dbReference type="SAM" id="SignalP"/>
    </source>
</evidence>
<dbReference type="Proteomes" id="UP000236884">
    <property type="component" value="Chromosome"/>
</dbReference>
<accession>A0A0S3PRD4</accession>
<feature type="signal peptide" evidence="2">
    <location>
        <begin position="1"/>
        <end position="22"/>
    </location>
</feature>
<evidence type="ECO:0008006" key="5">
    <source>
        <dbReference type="Google" id="ProtNLM"/>
    </source>
</evidence>
<proteinExistence type="predicted"/>
<organism evidence="3 4">
    <name type="scientific">Variibacter gotjawalensis</name>
    <dbReference type="NCBI Taxonomy" id="1333996"/>
    <lineage>
        <taxon>Bacteria</taxon>
        <taxon>Pseudomonadati</taxon>
        <taxon>Pseudomonadota</taxon>
        <taxon>Alphaproteobacteria</taxon>
        <taxon>Hyphomicrobiales</taxon>
        <taxon>Nitrobacteraceae</taxon>
        <taxon>Variibacter</taxon>
    </lineage>
</organism>
<evidence type="ECO:0000313" key="4">
    <source>
        <dbReference type="Proteomes" id="UP000236884"/>
    </source>
</evidence>
<reference evidence="3 4" key="1">
    <citation type="submission" date="2015-08" db="EMBL/GenBank/DDBJ databases">
        <title>Investigation of the bacterial diversity of lava forest soil.</title>
        <authorList>
            <person name="Lee J.S."/>
        </authorList>
    </citation>
    <scope>NUCLEOTIDE SEQUENCE [LARGE SCALE GENOMIC DNA]</scope>
    <source>
        <strain evidence="3 4">GJW-30</strain>
    </source>
</reference>
<evidence type="ECO:0000313" key="3">
    <source>
        <dbReference type="EMBL" id="BAT58435.1"/>
    </source>
</evidence>
<feature type="chain" id="PRO_5006615630" description="Lectin-like protein BA14k" evidence="2">
    <location>
        <begin position="23"/>
        <end position="95"/>
    </location>
</feature>
<dbReference type="RefSeq" id="WP_096352343.1">
    <property type="nucleotide sequence ID" value="NZ_AP014946.1"/>
</dbReference>
<feature type="region of interest" description="Disordered" evidence="1">
    <location>
        <begin position="22"/>
        <end position="46"/>
    </location>
</feature>
<sequence length="95" mass="10773">MRAKVLIVAAAFGLAALAPASAEQARPGIAKAREDVSSQNRRRARVTVRPRRYDTGDRPLYTSDRRECRATFEERNIPQWGGRVLYAGQTCRWVR</sequence>
<dbReference type="EMBL" id="AP014946">
    <property type="protein sequence ID" value="BAT58435.1"/>
    <property type="molecule type" value="Genomic_DNA"/>
</dbReference>
<keyword evidence="2" id="KW-0732">Signal</keyword>
<keyword evidence="4" id="KW-1185">Reference proteome</keyword>
<dbReference type="AlphaFoldDB" id="A0A0S3PRD4"/>
<dbReference type="KEGG" id="vgo:GJW-30_1_00960"/>
<protein>
    <recommendedName>
        <fullName evidence="5">Lectin-like protein BA14k</fullName>
    </recommendedName>
</protein>
<gene>
    <name evidence="3" type="ORF">GJW-30_1_00960</name>
</gene>
<name>A0A0S3PRD4_9BRAD</name>